<dbReference type="Pfam" id="PF00109">
    <property type="entry name" value="ketoacyl-synt"/>
    <property type="match status" value="1"/>
</dbReference>
<dbReference type="Gene3D" id="3.30.70.3290">
    <property type="match status" value="1"/>
</dbReference>
<proteinExistence type="predicted"/>
<keyword evidence="1" id="KW-0596">Phosphopantetheine</keyword>
<feature type="region of interest" description="Disordered" evidence="5">
    <location>
        <begin position="1643"/>
        <end position="1664"/>
    </location>
</feature>
<dbReference type="SUPFAM" id="SSF53474">
    <property type="entry name" value="alpha/beta-Hydrolases"/>
    <property type="match status" value="1"/>
</dbReference>
<dbReference type="SUPFAM" id="SSF53901">
    <property type="entry name" value="Thiolase-like"/>
    <property type="match status" value="1"/>
</dbReference>
<feature type="compositionally biased region" description="Polar residues" evidence="5">
    <location>
        <begin position="1742"/>
        <end position="1758"/>
    </location>
</feature>
<dbReference type="InterPro" id="IPR018201">
    <property type="entry name" value="Ketoacyl_synth_AS"/>
</dbReference>
<evidence type="ECO:0000256" key="4">
    <source>
        <dbReference type="PROSITE-ProRule" id="PRU01363"/>
    </source>
</evidence>
<dbReference type="InterPro" id="IPR020841">
    <property type="entry name" value="PKS_Beta-ketoAc_synthase_dom"/>
</dbReference>
<evidence type="ECO:0000313" key="9">
    <source>
        <dbReference type="EMBL" id="KAK5064461.1"/>
    </source>
</evidence>
<dbReference type="Gene3D" id="3.40.47.10">
    <property type="match status" value="1"/>
</dbReference>
<comment type="caution">
    <text evidence="9">The sequence shown here is derived from an EMBL/GenBank/DDBJ whole genome shotgun (WGS) entry which is preliminary data.</text>
</comment>
<accession>A0AAV9NQ54</accession>
<dbReference type="Pfam" id="PF00550">
    <property type="entry name" value="PP-binding"/>
    <property type="match status" value="2"/>
</dbReference>
<keyword evidence="10" id="KW-1185">Reference proteome</keyword>
<dbReference type="InterPro" id="IPR009081">
    <property type="entry name" value="PP-bd_ACP"/>
</dbReference>
<dbReference type="InterPro" id="IPR001031">
    <property type="entry name" value="Thioesterase"/>
</dbReference>
<evidence type="ECO:0000256" key="1">
    <source>
        <dbReference type="ARBA" id="ARBA00022450"/>
    </source>
</evidence>
<keyword evidence="2" id="KW-0597">Phosphoprotein</keyword>
<name>A0AAV9NQ54_9EURO</name>
<evidence type="ECO:0000313" key="10">
    <source>
        <dbReference type="Proteomes" id="UP001358417"/>
    </source>
</evidence>
<dbReference type="PROSITE" id="PS50075">
    <property type="entry name" value="CARRIER"/>
    <property type="match status" value="2"/>
</dbReference>
<evidence type="ECO:0000256" key="5">
    <source>
        <dbReference type="SAM" id="MobiDB-lite"/>
    </source>
</evidence>
<dbReference type="InterPro" id="IPR016035">
    <property type="entry name" value="Acyl_Trfase/lysoPLipase"/>
</dbReference>
<evidence type="ECO:0000259" key="8">
    <source>
        <dbReference type="PROSITE" id="PS52019"/>
    </source>
</evidence>
<feature type="active site" description="Proton donor; for dehydratase activity" evidence="4">
    <location>
        <position position="1523"/>
    </location>
</feature>
<dbReference type="GO" id="GO:0031177">
    <property type="term" value="F:phosphopantetheine binding"/>
    <property type="evidence" value="ECO:0007669"/>
    <property type="project" value="InterPro"/>
</dbReference>
<dbReference type="Proteomes" id="UP001358417">
    <property type="component" value="Unassembled WGS sequence"/>
</dbReference>
<feature type="region of interest" description="N-terminal hotdog fold" evidence="4">
    <location>
        <begin position="1299"/>
        <end position="1434"/>
    </location>
</feature>
<dbReference type="InterPro" id="IPR036736">
    <property type="entry name" value="ACP-like_sf"/>
</dbReference>
<dbReference type="SUPFAM" id="SSF52151">
    <property type="entry name" value="FabD/lysophospholipase-like"/>
    <property type="match status" value="1"/>
</dbReference>
<dbReference type="GO" id="GO:0044550">
    <property type="term" value="P:secondary metabolite biosynthetic process"/>
    <property type="evidence" value="ECO:0007669"/>
    <property type="project" value="TreeGrafter"/>
</dbReference>
<dbReference type="InterPro" id="IPR020806">
    <property type="entry name" value="PKS_PP-bd"/>
</dbReference>
<dbReference type="SMART" id="SM00823">
    <property type="entry name" value="PKS_PP"/>
    <property type="match status" value="2"/>
</dbReference>
<dbReference type="InterPro" id="IPR032088">
    <property type="entry name" value="SAT"/>
</dbReference>
<sequence length="2144" mass="233113">MAGQISFFGDGSLPLHPSYSQILQARGPRSLLSVFLHKARLTIQDEISKIPVSDRKGMPDIPELERLVQPSSEKLPLDNQCLAPAMLVIIQLGQFISWHESHPEEPYPNTPSSFVVGLCVGQLSAVAVSVSRNLNELLPLAIESVRLAFRTGLLATTVRDDLELGDKSETWAMQVPRATGLGETEALNTFHREEGVAARKRSYISAAFGKGLTIQGPPSTLDRLGERLSTNGRLAPPSSYQRLPIYTPYHAPHLYSDEDIDHILNLSGSVLSPYHKPLPLGTNLRLLSPVTGAYYSATNGRDLLKAIIHDVLKAPIQWSNVVAGCMDNVSKQSTSDWNLRAYGPTLAAASLVSSLKRGAQVNALFDGTFASINPDQKGLTANEPIAIVGMAGRFPEATSHEELWNLLEAGIDTVKVIPSDRFDPEVYVSKDGNAKNPTGSPYGCFIKEPGLFDARFFNMSPREAEQTDPQQRFALTTAFEALEMSGFVPNRTPSTQLERIGTYYGQTGDDYREWNASQDVQTYYISGNDRAFGPGRINHHFKFGGPSMSIDTACSSSAVALNVACTALWANDCDTAVVGGMTLFTSADTFCGLSRGHFLNHTGNCKTFDDAADGYCRGEAIATVVIKRLSDAKADNDNVLAVILAAGTNYSAASTSITHPHGPTQEVLYRKLLNDAGLQPFDIDYVEMHGTGTQAGDAAEMSSVSNVFAPDSPRRLKENPLLLGAVKSNVGHSESASGLVALIKTLLVLREQKIPPHVGIKSGIINHTFPNLKERQIQIALDGPIEFPRRTGRKRRLMVNNFGAAGGNTAILLEEAPTAIRNGKADERSEHIIAISAKTSKSANENVQNLLRYLRDHPDTQLSDLSYTTTARRMHFSTRFALTASSMSQLESRLSAVQDHDLKRKSKSASLIFTFTGQGSLYAPLAKELFEMSQQFRSDIIRFNRICLDYGFPSFMPILERCDSDLSDLTPTQTQLAITCVQISLYRLWIAWGIAPTAVIGHSLGEYAALFASGILSASDTIYLVGQRARLLENQCTQGTHCMLSIQADLETLRYHLGKLIDDTEIACLNGPTDTVLSGRNEVLEKARELLKSSGIKSVILNTPFAFHSAQVDPILAELEAVAGTVRYMTPQIPLLSPLLGTVVHEDGQIGPAYIRRHARDSVNFVAALKIAETKGLANENTAWVEVGPKPICLGMIQKTLGHSRLIHSLRPNESPWVSAARGLTSLYNYGFDIEWNEYHRDFEHSLNLLHTPVYSFDEKNYWLPYKHDWALRKGDGMSIQSTNHSTPNAPSIITTTLHTLVSKESHGSDVVLTFETDLSEPILHKLISGHKIHGSALCPAGVYADMALSVADFVRKNYELKVSTTGINVTNMTILGSVTAALDHVSTPQLLRISATTNLERGIISIDFNSESPQTRKFTPIAKCTIEYGNDKTWLHGWSRSAYLVRKRIEDLERGVGSGTTNKMLNKMAYHLFSQLVDYSPIYQGMQEVLVDTDELEASAIVKFRENMDIGDNFVVSPVWIDNLAQVAGFVMNGIGTTDLSSDVYISHGWGSLQLVGPFDSTQPFKVHVKMQKFDKTVMAGNVSVFQENIMIGLFGDVMFQKVPSSLLQTMLAPHLQPSTTSKSPTITAKISCKASTSALRPQAHAKGQQKQSITSPAPPADKETEFARVIRIMAQEIGIEVGELNDDNNFSDLGVDSLLSLTILSKVRESTGIDLPQSTFADCGTVGDLKTFLNDTASQDATSESSLGTSPNSGQHSPIVDFDPLTANKTADMVEILHATLAEQIGVDVDELLSADDLSTLGVDSLMSLSIVAALREKLGIEIPSDVLAENPSLKGIKGALNLLPLPDLKPLAPAVESHQSKPSSTMRTKRSAKSFLLQGNPKTASKTIFLFPDGSGSATSYRELPDIASNTCVYAIDSPFLRYPAEYTCSLEEAALIMTSEVQSRLPKGPYILAGWSAGGMYAYEAAKHLISAGEVVSKLILIDSPCRLDYGPMPQDVLDYVCKSGVIAGEGKSSSAPEWLVQHFQGTIRAVMQYSPQPLPAGRSPLTSVIWAGRGVFEDFPGAEVAGLDLSDPVASWLLKPKANPGANGWDKLLASSKMQCCSVDGNHFSMVHPPHCSSLSRAIAGAVDEAVGIDWKTAA</sequence>
<organism evidence="9 10">
    <name type="scientific">Exophiala bonariae</name>
    <dbReference type="NCBI Taxonomy" id="1690606"/>
    <lineage>
        <taxon>Eukaryota</taxon>
        <taxon>Fungi</taxon>
        <taxon>Dikarya</taxon>
        <taxon>Ascomycota</taxon>
        <taxon>Pezizomycotina</taxon>
        <taxon>Eurotiomycetes</taxon>
        <taxon>Chaetothyriomycetidae</taxon>
        <taxon>Chaetothyriales</taxon>
        <taxon>Herpotrichiellaceae</taxon>
        <taxon>Exophiala</taxon>
    </lineage>
</organism>
<dbReference type="RefSeq" id="XP_064711785.1">
    <property type="nucleotide sequence ID" value="XM_064843925.1"/>
</dbReference>
<dbReference type="InterPro" id="IPR030918">
    <property type="entry name" value="PT_fungal_PKS"/>
</dbReference>
<dbReference type="InterPro" id="IPR006162">
    <property type="entry name" value="Ppantetheine_attach_site"/>
</dbReference>
<gene>
    <name evidence="9" type="ORF">LTR84_000294</name>
</gene>
<dbReference type="SMART" id="SM00827">
    <property type="entry name" value="PKS_AT"/>
    <property type="match status" value="1"/>
</dbReference>
<feature type="region of interest" description="Disordered" evidence="5">
    <location>
        <begin position="1742"/>
        <end position="1764"/>
    </location>
</feature>
<dbReference type="FunFam" id="1.10.1200.10:FF:000011">
    <property type="entry name" value="Sterigmatocystin biosynthesis polyketide synthase"/>
    <property type="match status" value="1"/>
</dbReference>
<dbReference type="Pfam" id="PF02801">
    <property type="entry name" value="Ketoacyl-synt_C"/>
    <property type="match status" value="1"/>
</dbReference>
<dbReference type="InterPro" id="IPR029058">
    <property type="entry name" value="AB_hydrolase_fold"/>
</dbReference>
<feature type="domain" description="PKS/mFAS DH" evidence="8">
    <location>
        <begin position="1299"/>
        <end position="1610"/>
    </location>
</feature>
<dbReference type="PROSITE" id="PS00012">
    <property type="entry name" value="PHOSPHOPANTETHEINE"/>
    <property type="match status" value="1"/>
</dbReference>
<dbReference type="SUPFAM" id="SSF55048">
    <property type="entry name" value="Probable ACP-binding domain of malonyl-CoA ACP transacylase"/>
    <property type="match status" value="1"/>
</dbReference>
<dbReference type="InterPro" id="IPR001227">
    <property type="entry name" value="Ac_transferase_dom_sf"/>
</dbReference>
<dbReference type="InterPro" id="IPR014030">
    <property type="entry name" value="Ketoacyl_synth_N"/>
</dbReference>
<dbReference type="Gene3D" id="3.10.129.110">
    <property type="entry name" value="Polyketide synthase dehydratase"/>
    <property type="match status" value="1"/>
</dbReference>
<dbReference type="InterPro" id="IPR014031">
    <property type="entry name" value="Ketoacyl_synth_C"/>
</dbReference>
<evidence type="ECO:0000259" key="6">
    <source>
        <dbReference type="PROSITE" id="PS50075"/>
    </source>
</evidence>
<dbReference type="Pfam" id="PF16073">
    <property type="entry name" value="SAT"/>
    <property type="match status" value="1"/>
</dbReference>
<dbReference type="SMART" id="SM00825">
    <property type="entry name" value="PKS_KS"/>
    <property type="match status" value="1"/>
</dbReference>
<evidence type="ECO:0000256" key="3">
    <source>
        <dbReference type="ARBA" id="ARBA00022679"/>
    </source>
</evidence>
<dbReference type="Gene3D" id="3.40.366.10">
    <property type="entry name" value="Malonyl-Coenzyme A Acyl Carrier Protein, domain 2"/>
    <property type="match status" value="2"/>
</dbReference>
<dbReference type="Gene3D" id="1.10.1200.10">
    <property type="entry name" value="ACP-like"/>
    <property type="match status" value="2"/>
</dbReference>
<reference evidence="9 10" key="1">
    <citation type="submission" date="2023-08" db="EMBL/GenBank/DDBJ databases">
        <title>Black Yeasts Isolated from many extreme environments.</title>
        <authorList>
            <person name="Coleine C."/>
            <person name="Stajich J.E."/>
            <person name="Selbmann L."/>
        </authorList>
    </citation>
    <scope>NUCLEOTIDE SEQUENCE [LARGE SCALE GENOMIC DNA]</scope>
    <source>
        <strain evidence="9 10">CCFEE 5792</strain>
    </source>
</reference>
<keyword evidence="3" id="KW-0808">Transferase</keyword>
<feature type="domain" description="Carrier" evidence="6">
    <location>
        <begin position="1662"/>
        <end position="1739"/>
    </location>
</feature>
<dbReference type="Gene3D" id="3.40.50.1820">
    <property type="entry name" value="alpha/beta hydrolase"/>
    <property type="match status" value="1"/>
</dbReference>
<dbReference type="EMBL" id="JAVRRD010000001">
    <property type="protein sequence ID" value="KAK5064461.1"/>
    <property type="molecule type" value="Genomic_DNA"/>
</dbReference>
<feature type="domain" description="Carrier" evidence="6">
    <location>
        <begin position="1773"/>
        <end position="1847"/>
    </location>
</feature>
<dbReference type="Pfam" id="PF22621">
    <property type="entry name" value="CurL-like_PKS_C"/>
    <property type="match status" value="1"/>
</dbReference>
<feature type="active site" description="Proton acceptor; for dehydratase activity" evidence="4">
    <location>
        <position position="1331"/>
    </location>
</feature>
<dbReference type="InterPro" id="IPR050091">
    <property type="entry name" value="PKS_NRPS_Biosynth_Enz"/>
</dbReference>
<feature type="domain" description="Ketosynthase family 3 (KS3)" evidence="7">
    <location>
        <begin position="382"/>
        <end position="815"/>
    </location>
</feature>
<dbReference type="GeneID" id="89968516"/>
<dbReference type="NCBIfam" id="TIGR04532">
    <property type="entry name" value="PT_fungal_PKS"/>
    <property type="match status" value="1"/>
</dbReference>
<evidence type="ECO:0000256" key="2">
    <source>
        <dbReference type="ARBA" id="ARBA00022553"/>
    </source>
</evidence>
<dbReference type="Pfam" id="PF00698">
    <property type="entry name" value="Acyl_transf_1"/>
    <property type="match status" value="1"/>
</dbReference>
<dbReference type="GO" id="GO:0004312">
    <property type="term" value="F:fatty acid synthase activity"/>
    <property type="evidence" value="ECO:0007669"/>
    <property type="project" value="TreeGrafter"/>
</dbReference>
<dbReference type="InterPro" id="IPR014043">
    <property type="entry name" value="Acyl_transferase_dom"/>
</dbReference>
<dbReference type="PROSITE" id="PS52019">
    <property type="entry name" value="PKS_MFAS_DH"/>
    <property type="match status" value="1"/>
</dbReference>
<dbReference type="Pfam" id="PF00975">
    <property type="entry name" value="Thioesterase"/>
    <property type="match status" value="1"/>
</dbReference>
<dbReference type="GO" id="GO:0006633">
    <property type="term" value="P:fatty acid biosynthetic process"/>
    <property type="evidence" value="ECO:0007669"/>
    <property type="project" value="InterPro"/>
</dbReference>
<dbReference type="PANTHER" id="PTHR43775">
    <property type="entry name" value="FATTY ACID SYNTHASE"/>
    <property type="match status" value="1"/>
</dbReference>
<dbReference type="PANTHER" id="PTHR43775:SF37">
    <property type="entry name" value="SI:DKEY-61P9.11"/>
    <property type="match status" value="1"/>
</dbReference>
<dbReference type="PROSITE" id="PS52004">
    <property type="entry name" value="KS3_2"/>
    <property type="match status" value="1"/>
</dbReference>
<dbReference type="CDD" id="cd00833">
    <property type="entry name" value="PKS"/>
    <property type="match status" value="1"/>
</dbReference>
<evidence type="ECO:0000259" key="7">
    <source>
        <dbReference type="PROSITE" id="PS52004"/>
    </source>
</evidence>
<evidence type="ECO:0008006" key="11">
    <source>
        <dbReference type="Google" id="ProtNLM"/>
    </source>
</evidence>
<dbReference type="InterPro" id="IPR042104">
    <property type="entry name" value="PKS_dehydratase_sf"/>
</dbReference>
<dbReference type="InterPro" id="IPR016039">
    <property type="entry name" value="Thiolase-like"/>
</dbReference>
<dbReference type="InterPro" id="IPR016036">
    <property type="entry name" value="Malonyl_transacylase_ACP-bd"/>
</dbReference>
<protein>
    <recommendedName>
        <fullName evidence="11">Polyketide synthase</fullName>
    </recommendedName>
</protein>
<dbReference type="SUPFAM" id="SSF47336">
    <property type="entry name" value="ACP-like"/>
    <property type="match status" value="2"/>
</dbReference>
<feature type="region of interest" description="C-terminal hotdog fold" evidence="4">
    <location>
        <begin position="1462"/>
        <end position="1610"/>
    </location>
</feature>
<dbReference type="PROSITE" id="PS00606">
    <property type="entry name" value="KS3_1"/>
    <property type="match status" value="1"/>
</dbReference>
<dbReference type="GO" id="GO:0004315">
    <property type="term" value="F:3-oxoacyl-[acyl-carrier-protein] synthase activity"/>
    <property type="evidence" value="ECO:0007669"/>
    <property type="project" value="InterPro"/>
</dbReference>
<dbReference type="InterPro" id="IPR049900">
    <property type="entry name" value="PKS_mFAS_DH"/>
</dbReference>